<dbReference type="SUPFAM" id="SSF117281">
    <property type="entry name" value="Kelch motif"/>
    <property type="match status" value="1"/>
</dbReference>
<dbReference type="PANTHER" id="PTHR46344:SF27">
    <property type="entry name" value="KELCH REPEAT SUPERFAMILY PROTEIN"/>
    <property type="match status" value="1"/>
</dbReference>
<accession>A0A1B4FJ84</accession>
<dbReference type="EMBL" id="CP013387">
    <property type="protein sequence ID" value="AOJ03755.1"/>
    <property type="molecule type" value="Genomic_DNA"/>
</dbReference>
<name>A0A1B4FJ84_9BURK</name>
<dbReference type="PANTHER" id="PTHR46344">
    <property type="entry name" value="OS02G0202900 PROTEIN"/>
    <property type="match status" value="1"/>
</dbReference>
<dbReference type="Pfam" id="PF05345">
    <property type="entry name" value="He_PIG"/>
    <property type="match status" value="2"/>
</dbReference>
<evidence type="ECO:0000256" key="1">
    <source>
        <dbReference type="ARBA" id="ARBA00022441"/>
    </source>
</evidence>
<dbReference type="InterPro" id="IPR037293">
    <property type="entry name" value="Gal_Oxidase_central_sf"/>
</dbReference>
<keyword evidence="1" id="KW-0880">Kelch repeat</keyword>
<dbReference type="Gene3D" id="2.60.40.10">
    <property type="entry name" value="Immunoglobulins"/>
    <property type="match status" value="3"/>
</dbReference>
<dbReference type="InterPro" id="IPR013783">
    <property type="entry name" value="Ig-like_fold"/>
</dbReference>
<protein>
    <submittedName>
        <fullName evidence="3">Uncharacterized protein</fullName>
    </submittedName>
</protein>
<dbReference type="Pfam" id="PF01344">
    <property type="entry name" value="Kelch_1"/>
    <property type="match status" value="2"/>
</dbReference>
<dbReference type="Gene3D" id="2.130.10.80">
    <property type="entry name" value="Galactose oxidase/kelch, beta-propeller"/>
    <property type="match status" value="4"/>
</dbReference>
<dbReference type="SUPFAM" id="SSF49313">
    <property type="entry name" value="Cadherin-like"/>
    <property type="match status" value="3"/>
</dbReference>
<evidence type="ECO:0000256" key="2">
    <source>
        <dbReference type="ARBA" id="ARBA00022737"/>
    </source>
</evidence>
<dbReference type="KEGG" id="buu:WS70_17645"/>
<keyword evidence="2" id="KW-0677">Repeat</keyword>
<proteinExistence type="predicted"/>
<dbReference type="AlphaFoldDB" id="A0A1B4FJ84"/>
<organism evidence="3 4">
    <name type="scientific">Burkholderia mayonis</name>
    <dbReference type="NCBI Taxonomy" id="1385591"/>
    <lineage>
        <taxon>Bacteria</taxon>
        <taxon>Pseudomonadati</taxon>
        <taxon>Pseudomonadota</taxon>
        <taxon>Betaproteobacteria</taxon>
        <taxon>Burkholderiales</taxon>
        <taxon>Burkholderiaceae</taxon>
        <taxon>Burkholderia</taxon>
        <taxon>pseudomallei group</taxon>
    </lineage>
</organism>
<sequence>MVYDKGAPIIPNLPHSSGGSITKYSVLPALPSGLALDPVTGVISGTPSAATPVTVYVVTGSNSAGSVTARVQIEVEDGVAPPDSLSYQDNPVVYAAGAQISPNMPTTSGGEITQYAVAPALPAGLALDPQTGIISGTPTTVTAPANYTVTGSNSAGSAQTQVSIEVRAQAIPPTSLTYSDPVPVYVVGQAITQDIPQAGGGAVAEYAVSPTLPAGLSIDAQTGVISGTPQTAQTQTIYTVTAGNSAGNVTAQVAITVTATAQWLSVDDLAQARHAHTATRLLNGKVLVAGGANSVGGSLASAELYDPATNTWSTVASMNQARSAHTATLLPNGKVLVAGGVGISFSSEVYDPVSDTWTVVPEASSFEPSASRSAHTATLLPNGKVMIAGGVDDVGRILPVSLSSVEVYDPANNAWAPVTSMNHARSAHTATRLTNGKVLVAGGVGISFSSEVYDPVGDTWTVVPEASSLEPSASRSAHTATLLPNGKVMIAGGVDDVGRILPVSLSSVEVYDPANNAWAPVTSMNHARSAHTATPLTNGKVLVAGGRGASLSSAEVYDPANNAWTDVASLNQGRAVYAATLLPDGRVLVEGGHVSAGGLLGSLSSAEVYMP</sequence>
<evidence type="ECO:0000313" key="4">
    <source>
        <dbReference type="Proteomes" id="UP000062519"/>
    </source>
</evidence>
<dbReference type="InterPro" id="IPR015915">
    <property type="entry name" value="Kelch-typ_b-propeller"/>
</dbReference>
<gene>
    <name evidence="3" type="ORF">WS70_17645</name>
</gene>
<evidence type="ECO:0000313" key="3">
    <source>
        <dbReference type="EMBL" id="AOJ03755.1"/>
    </source>
</evidence>
<dbReference type="GO" id="GO:0016020">
    <property type="term" value="C:membrane"/>
    <property type="evidence" value="ECO:0007669"/>
    <property type="project" value="InterPro"/>
</dbReference>
<dbReference type="SMART" id="SM00612">
    <property type="entry name" value="Kelch"/>
    <property type="match status" value="6"/>
</dbReference>
<dbReference type="Proteomes" id="UP000062519">
    <property type="component" value="Chromosome 2"/>
</dbReference>
<keyword evidence="4" id="KW-1185">Reference proteome</keyword>
<dbReference type="GO" id="GO:0005509">
    <property type="term" value="F:calcium ion binding"/>
    <property type="evidence" value="ECO:0007669"/>
    <property type="project" value="InterPro"/>
</dbReference>
<reference evidence="3 4" key="1">
    <citation type="submission" date="2015-12" db="EMBL/GenBank/DDBJ databases">
        <title>Diversity of Burkholderia near neighbor genomes.</title>
        <authorList>
            <person name="Sahl J."/>
            <person name="Wagner D."/>
            <person name="Keim P."/>
        </authorList>
    </citation>
    <scope>NUCLEOTIDE SEQUENCE [LARGE SCALE GENOMIC DNA]</scope>
    <source>
        <strain evidence="3 4">BDU6</strain>
    </source>
</reference>
<dbReference type="InterPro" id="IPR015919">
    <property type="entry name" value="Cadherin-like_sf"/>
</dbReference>
<dbReference type="InterPro" id="IPR006652">
    <property type="entry name" value="Kelch_1"/>
</dbReference>
<dbReference type="Pfam" id="PF24681">
    <property type="entry name" value="Kelch_KLHDC2_KLHL20_DRC7"/>
    <property type="match status" value="1"/>
</dbReference>